<dbReference type="EMBL" id="JAFBMS010000218">
    <property type="protein sequence ID" value="KAG9333072.1"/>
    <property type="molecule type" value="Genomic_DNA"/>
</dbReference>
<keyword evidence="3" id="KW-1185">Reference proteome</keyword>
<sequence length="140" mass="15106">MLQSQSALTSSAQPYAGTDVYRHPPPPTLAPAQTKLKRREKPLLLLNLIVQTRASELDSSQAPRMRTVIANVQPSYASTHTSCMVQRPTRTCLERDGVVPGTDSVIPCGEAPASRLSCWCGPPMSSSPPGIQVSETLLEH</sequence>
<protein>
    <submittedName>
        <fullName evidence="2">Uncharacterized protein</fullName>
    </submittedName>
</protein>
<evidence type="ECO:0000313" key="3">
    <source>
        <dbReference type="Proteomes" id="UP000824540"/>
    </source>
</evidence>
<feature type="compositionally biased region" description="Low complexity" evidence="1">
    <location>
        <begin position="1"/>
        <end position="13"/>
    </location>
</feature>
<feature type="region of interest" description="Disordered" evidence="1">
    <location>
        <begin position="1"/>
        <end position="36"/>
    </location>
</feature>
<accession>A0A8T2N5X7</accession>
<organism evidence="2 3">
    <name type="scientific">Albula glossodonta</name>
    <name type="common">roundjaw bonefish</name>
    <dbReference type="NCBI Taxonomy" id="121402"/>
    <lineage>
        <taxon>Eukaryota</taxon>
        <taxon>Metazoa</taxon>
        <taxon>Chordata</taxon>
        <taxon>Craniata</taxon>
        <taxon>Vertebrata</taxon>
        <taxon>Euteleostomi</taxon>
        <taxon>Actinopterygii</taxon>
        <taxon>Neopterygii</taxon>
        <taxon>Teleostei</taxon>
        <taxon>Albuliformes</taxon>
        <taxon>Albulidae</taxon>
        <taxon>Albula</taxon>
    </lineage>
</organism>
<reference evidence="2" key="1">
    <citation type="thesis" date="2021" institute="BYU ScholarsArchive" country="Provo, UT, USA">
        <title>Applications of and Algorithms for Genome Assembly and Genomic Analyses with an Emphasis on Marine Teleosts.</title>
        <authorList>
            <person name="Pickett B.D."/>
        </authorList>
    </citation>
    <scope>NUCLEOTIDE SEQUENCE</scope>
    <source>
        <strain evidence="2">HI-2016</strain>
    </source>
</reference>
<gene>
    <name evidence="2" type="ORF">JZ751_013540</name>
</gene>
<name>A0A8T2N5X7_9TELE</name>
<dbReference type="AlphaFoldDB" id="A0A8T2N5X7"/>
<dbReference type="Proteomes" id="UP000824540">
    <property type="component" value="Unassembled WGS sequence"/>
</dbReference>
<evidence type="ECO:0000313" key="2">
    <source>
        <dbReference type="EMBL" id="KAG9333072.1"/>
    </source>
</evidence>
<comment type="caution">
    <text evidence="2">The sequence shown here is derived from an EMBL/GenBank/DDBJ whole genome shotgun (WGS) entry which is preliminary data.</text>
</comment>
<evidence type="ECO:0000256" key="1">
    <source>
        <dbReference type="SAM" id="MobiDB-lite"/>
    </source>
</evidence>
<proteinExistence type="predicted"/>